<dbReference type="GO" id="GO:0006273">
    <property type="term" value="P:lagging strand elongation"/>
    <property type="evidence" value="ECO:0007669"/>
    <property type="project" value="TreeGrafter"/>
</dbReference>
<protein>
    <recommendedName>
        <fullName evidence="2 14">DNA ligase</fullName>
        <ecNumber evidence="14">6.5.1.1</ecNumber>
    </recommendedName>
    <alternativeName>
        <fullName evidence="14">Polydeoxyribonucleotide synthase [ATP]</fullName>
    </alternativeName>
</protein>
<keyword evidence="4 14" id="KW-0132">Cell division</keyword>
<feature type="binding site" evidence="14">
    <location>
        <position position="410"/>
    </location>
    <ligand>
        <name>ATP</name>
        <dbReference type="ChEBI" id="CHEBI:30616"/>
    </ligand>
</feature>
<feature type="binding site" evidence="14">
    <location>
        <position position="338"/>
    </location>
    <ligand>
        <name>ATP</name>
        <dbReference type="ChEBI" id="CHEBI:30616"/>
    </ligand>
</feature>
<keyword evidence="6 14" id="KW-0479">Metal-binding</keyword>
<dbReference type="GO" id="GO:0071897">
    <property type="term" value="P:DNA biosynthetic process"/>
    <property type="evidence" value="ECO:0007669"/>
    <property type="project" value="InterPro"/>
</dbReference>
<keyword evidence="13 14" id="KW-0131">Cell cycle</keyword>
<evidence type="ECO:0000256" key="9">
    <source>
        <dbReference type="ARBA" id="ARBA00022840"/>
    </source>
</evidence>
<dbReference type="AlphaFoldDB" id="A0A915WRD7"/>
<dbReference type="SUPFAM" id="SSF50249">
    <property type="entry name" value="Nucleic acid-binding proteins"/>
    <property type="match status" value="1"/>
</dbReference>
<keyword evidence="18" id="KW-1185">Reference proteome</keyword>
<evidence type="ECO:0000313" key="17">
    <source>
        <dbReference type="EMBL" id="BBL45468.1"/>
    </source>
</evidence>
<dbReference type="InterPro" id="IPR012340">
    <property type="entry name" value="NA-bd_OB-fold"/>
</dbReference>
<dbReference type="PANTHER" id="PTHR45674:SF7">
    <property type="entry name" value="DNA LIGASE"/>
    <property type="match status" value="1"/>
</dbReference>
<evidence type="ECO:0000256" key="4">
    <source>
        <dbReference type="ARBA" id="ARBA00022618"/>
    </source>
</evidence>
<feature type="domain" description="ATP-dependent DNA ligase family profile" evidence="16">
    <location>
        <begin position="326"/>
        <end position="451"/>
    </location>
</feature>
<keyword evidence="7 14" id="KW-0547">Nucleotide-binding</keyword>
<evidence type="ECO:0000256" key="1">
    <source>
        <dbReference type="ARBA" id="ARBA00007572"/>
    </source>
</evidence>
<dbReference type="Gene3D" id="1.10.3260.10">
    <property type="entry name" value="DNA ligase, ATP-dependent, N-terminal domain"/>
    <property type="match status" value="1"/>
</dbReference>
<dbReference type="CDD" id="cd07972">
    <property type="entry name" value="OBF_DNA_ligase_Arch_LigB"/>
    <property type="match status" value="1"/>
</dbReference>
<keyword evidence="3 14" id="KW-0436">Ligase</keyword>
<dbReference type="CDD" id="cd07901">
    <property type="entry name" value="Adenylation_DNA_ligase_Arch_LigB"/>
    <property type="match status" value="1"/>
</dbReference>
<dbReference type="Gene3D" id="3.30.470.30">
    <property type="entry name" value="DNA ligase/mRNA capping enzyme"/>
    <property type="match status" value="1"/>
</dbReference>
<dbReference type="GO" id="GO:0003910">
    <property type="term" value="F:DNA ligase (ATP) activity"/>
    <property type="evidence" value="ECO:0007669"/>
    <property type="project" value="UniProtKB-UniRule"/>
</dbReference>
<dbReference type="GO" id="GO:0051301">
    <property type="term" value="P:cell division"/>
    <property type="evidence" value="ECO:0007669"/>
    <property type="project" value="UniProtKB-KW"/>
</dbReference>
<feature type="binding site" evidence="14">
    <location>
        <position position="252"/>
    </location>
    <ligand>
        <name>ATP</name>
        <dbReference type="ChEBI" id="CHEBI:30616"/>
    </ligand>
</feature>
<sequence length="553" mass="65513">MKYFLDLAQLMEKIEKISEKNLKIDILSRFIRELEVNEIKITIWLILGNINEEWVDNNLNVSVGTIIKVLKNLNIDLKDLSFLYKESGDLAEAVKIIFERYNINKNNWFKRKYKIIDIYNELKKIESLNGEESRHKKILYLEGIYKNLDPLEAKLLTRILQGDMRYGVLDGTIEDVLSYLYNISDDKIKHFHALIGDLGTLAEYLYKNKDINNISLRLFHPYKPMLAEKAENFKEAIDNQNYIFEFKFDGIRAQIHKEKDKIKIFTRRLKDVTNSFPDIVKLILENIKNDSIVLEGEIVAWDFKNNISLPFQEISKRIKREYNIDQIIKDIPVRLFLFDIIYLDGELLINKDFLTRRKILESVKNNLDIVPYIYTKNEEEAKEFFIKSINIKNEGLIAKKLNSLYLPGKRDRSWLKIKGHLEPLDLVIIGGEWGHGRRKNFISDLYLAARDDTTGKFLMITKTFKGLSDKEYEQLTKELLKYKIKENGRILYFKPKIVVETIYDEIQRSQKYKSGYALRFARINKIRFDKSEKDIDTIQRVEELYKKQLKLEL</sequence>
<dbReference type="PROSITE" id="PS00697">
    <property type="entry name" value="DNA_LIGASE_A1"/>
    <property type="match status" value="1"/>
</dbReference>
<keyword evidence="11 14" id="KW-0233">DNA recombination</keyword>
<dbReference type="SUPFAM" id="SSF56091">
    <property type="entry name" value="DNA ligase/mRNA capping enzyme, catalytic domain"/>
    <property type="match status" value="1"/>
</dbReference>
<dbReference type="InterPro" id="IPR036599">
    <property type="entry name" value="DNA_ligase_N_sf"/>
</dbReference>
<evidence type="ECO:0000256" key="7">
    <source>
        <dbReference type="ARBA" id="ARBA00022741"/>
    </source>
</evidence>
<dbReference type="Pfam" id="PF04679">
    <property type="entry name" value="DNA_ligase_A_C"/>
    <property type="match status" value="1"/>
</dbReference>
<evidence type="ECO:0000256" key="5">
    <source>
        <dbReference type="ARBA" id="ARBA00022705"/>
    </source>
</evidence>
<dbReference type="GO" id="GO:0006281">
    <property type="term" value="P:DNA repair"/>
    <property type="evidence" value="ECO:0007669"/>
    <property type="project" value="UniProtKB-UniRule"/>
</dbReference>
<evidence type="ECO:0000256" key="13">
    <source>
        <dbReference type="ARBA" id="ARBA00023306"/>
    </source>
</evidence>
<keyword evidence="5 14" id="KW-0235">DNA replication</keyword>
<dbReference type="HAMAP" id="MF_00407">
    <property type="entry name" value="DNA_ligase"/>
    <property type="match status" value="1"/>
</dbReference>
<keyword evidence="9 14" id="KW-0067">ATP-binding</keyword>
<dbReference type="InterPro" id="IPR012309">
    <property type="entry name" value="DNA_ligase_ATP-dep_C"/>
</dbReference>
<evidence type="ECO:0000256" key="15">
    <source>
        <dbReference type="RuleBase" id="RU004196"/>
    </source>
</evidence>
<comment type="cofactor">
    <cofactor evidence="14">
        <name>Mg(2+)</name>
        <dbReference type="ChEBI" id="CHEBI:18420"/>
    </cofactor>
</comment>
<evidence type="ECO:0000259" key="16">
    <source>
        <dbReference type="PROSITE" id="PS50160"/>
    </source>
</evidence>
<accession>A0A915WRD7</accession>
<dbReference type="Gene3D" id="2.40.50.140">
    <property type="entry name" value="Nucleic acid-binding proteins"/>
    <property type="match status" value="1"/>
</dbReference>
<evidence type="ECO:0000256" key="2">
    <source>
        <dbReference type="ARBA" id="ARBA00013308"/>
    </source>
</evidence>
<dbReference type="InterPro" id="IPR012308">
    <property type="entry name" value="DNA_ligase_ATP-dep_N"/>
</dbReference>
<proteinExistence type="inferred from homology"/>
<dbReference type="InterPro" id="IPR000977">
    <property type="entry name" value="DNA_ligase_ATP-dep"/>
</dbReference>
<feature type="binding site" evidence="14">
    <location>
        <position position="416"/>
    </location>
    <ligand>
        <name>ATP</name>
        <dbReference type="ChEBI" id="CHEBI:30616"/>
    </ligand>
</feature>
<dbReference type="KEGG" id="naer:MJ1_0300"/>
<comment type="function">
    <text evidence="14">DNA ligase that seals nicks in double-stranded DNA during DNA replication, DNA recombination and DNA repair.</text>
</comment>
<reference evidence="18" key="1">
    <citation type="journal article" date="2022" name="Int. J. Syst. Evol. Microbiol.">
        <title>Nanobdella aerobiophila gen. nov., sp. nov., a thermoacidophilic, obligate ectosymbiotic archaeon, and proposal of Nanobdellaceae fam. nov., Nanobdellales ord. nov. and Nanobdellia class. nov.</title>
        <authorList>
            <person name="Kato S."/>
            <person name="Ogasawara A."/>
            <person name="Itoh T."/>
            <person name="Sakai H.D."/>
            <person name="Shimizu M."/>
            <person name="Yuki M."/>
            <person name="Kaneko M."/>
            <person name="Takashina T."/>
            <person name="Ohkuma M."/>
        </authorList>
    </citation>
    <scope>NUCLEOTIDE SEQUENCE [LARGE SCALE GENOMIC DNA]</scope>
    <source>
        <strain evidence="18">MJ1</strain>
    </source>
</reference>
<evidence type="ECO:0000313" key="18">
    <source>
        <dbReference type="Proteomes" id="UP001055553"/>
    </source>
</evidence>
<dbReference type="InterPro" id="IPR016059">
    <property type="entry name" value="DNA_ligase_ATP-dep_CS"/>
</dbReference>
<evidence type="ECO:0000256" key="14">
    <source>
        <dbReference type="HAMAP-Rule" id="MF_00407"/>
    </source>
</evidence>
<dbReference type="GO" id="GO:0005524">
    <property type="term" value="F:ATP binding"/>
    <property type="evidence" value="ECO:0007669"/>
    <property type="project" value="UniProtKB-UniRule"/>
</dbReference>
<comment type="similarity">
    <text evidence="1 14 15">Belongs to the ATP-dependent DNA ligase family.</text>
</comment>
<feature type="binding site" evidence="14">
    <location>
        <position position="267"/>
    </location>
    <ligand>
        <name>ATP</name>
        <dbReference type="ChEBI" id="CHEBI:30616"/>
    </ligand>
</feature>
<dbReference type="EC" id="6.5.1.1" evidence="14"/>
<dbReference type="PANTHER" id="PTHR45674">
    <property type="entry name" value="DNA LIGASE 1/3 FAMILY MEMBER"/>
    <property type="match status" value="1"/>
</dbReference>
<dbReference type="GO" id="GO:0003677">
    <property type="term" value="F:DNA binding"/>
    <property type="evidence" value="ECO:0007669"/>
    <property type="project" value="InterPro"/>
</dbReference>
<keyword evidence="12 14" id="KW-0234">DNA repair</keyword>
<evidence type="ECO:0000256" key="10">
    <source>
        <dbReference type="ARBA" id="ARBA00022842"/>
    </source>
</evidence>
<feature type="binding site" evidence="14">
    <location>
        <position position="297"/>
    </location>
    <ligand>
        <name>ATP</name>
        <dbReference type="ChEBI" id="CHEBI:30616"/>
    </ligand>
</feature>
<comment type="catalytic activity">
    <reaction evidence="14">
        <text>ATP + (deoxyribonucleotide)n-3'-hydroxyl + 5'-phospho-(deoxyribonucleotide)m = (deoxyribonucleotide)n+m + AMP + diphosphate.</text>
        <dbReference type="EC" id="6.5.1.1"/>
    </reaction>
</comment>
<gene>
    <name evidence="14" type="primary">lig</name>
    <name evidence="17" type="ORF">MJ1_0300</name>
</gene>
<dbReference type="Proteomes" id="UP001055553">
    <property type="component" value="Chromosome"/>
</dbReference>
<dbReference type="InterPro" id="IPR050191">
    <property type="entry name" value="ATP-dep_DNA_ligase"/>
</dbReference>
<dbReference type="PROSITE" id="PS50160">
    <property type="entry name" value="DNA_LIGASE_A3"/>
    <property type="match status" value="1"/>
</dbReference>
<keyword evidence="10 14" id="KW-0460">Magnesium</keyword>
<dbReference type="NCBIfam" id="TIGR00574">
    <property type="entry name" value="dnl1"/>
    <property type="match status" value="1"/>
</dbReference>
<dbReference type="InterPro" id="IPR022865">
    <property type="entry name" value="DNA_ligae_ATP-dep_bac/arc"/>
</dbReference>
<evidence type="ECO:0000256" key="12">
    <source>
        <dbReference type="ARBA" id="ARBA00023204"/>
    </source>
</evidence>
<evidence type="ECO:0000256" key="3">
    <source>
        <dbReference type="ARBA" id="ARBA00022598"/>
    </source>
</evidence>
<feature type="binding site" evidence="14">
    <location>
        <position position="245"/>
    </location>
    <ligand>
        <name>ATP</name>
        <dbReference type="ChEBI" id="CHEBI:30616"/>
    </ligand>
</feature>
<evidence type="ECO:0000256" key="8">
    <source>
        <dbReference type="ARBA" id="ARBA00022763"/>
    </source>
</evidence>
<keyword evidence="8 14" id="KW-0227">DNA damage</keyword>
<evidence type="ECO:0000256" key="6">
    <source>
        <dbReference type="ARBA" id="ARBA00022723"/>
    </source>
</evidence>
<name>A0A915WRD7_9ARCH</name>
<dbReference type="RefSeq" id="WP_258393499.1">
    <property type="nucleotide sequence ID" value="NZ_AP019769.1"/>
</dbReference>
<dbReference type="GO" id="GO:0046872">
    <property type="term" value="F:metal ion binding"/>
    <property type="evidence" value="ECO:0007669"/>
    <property type="project" value="UniProtKB-KW"/>
</dbReference>
<feature type="active site" description="N6-AMP-lysine intermediate" evidence="14">
    <location>
        <position position="247"/>
    </location>
</feature>
<dbReference type="Pfam" id="PF01068">
    <property type="entry name" value="DNA_ligase_A_M"/>
    <property type="match status" value="1"/>
</dbReference>
<dbReference type="Pfam" id="PF04675">
    <property type="entry name" value="DNA_ligase_A_N"/>
    <property type="match status" value="1"/>
</dbReference>
<dbReference type="SUPFAM" id="SSF117018">
    <property type="entry name" value="ATP-dependent DNA ligase DNA-binding domain"/>
    <property type="match status" value="1"/>
</dbReference>
<dbReference type="EMBL" id="AP019769">
    <property type="protein sequence ID" value="BBL45468.1"/>
    <property type="molecule type" value="Genomic_DNA"/>
</dbReference>
<dbReference type="InterPro" id="IPR012310">
    <property type="entry name" value="DNA_ligase_ATP-dep_cent"/>
</dbReference>
<dbReference type="GO" id="GO:0006310">
    <property type="term" value="P:DNA recombination"/>
    <property type="evidence" value="ECO:0007669"/>
    <property type="project" value="UniProtKB-UniRule"/>
</dbReference>
<dbReference type="SMR" id="A0A915WRD7"/>
<evidence type="ECO:0000256" key="11">
    <source>
        <dbReference type="ARBA" id="ARBA00023172"/>
    </source>
</evidence>
<dbReference type="GeneID" id="74568251"/>
<organism evidence="17 18">
    <name type="scientific">Nanobdella aerobiophila</name>
    <dbReference type="NCBI Taxonomy" id="2586965"/>
    <lineage>
        <taxon>Archaea</taxon>
        <taxon>Nanobdellota</taxon>
        <taxon>Nanobdellia</taxon>
        <taxon>Nanobdellales</taxon>
        <taxon>Nanobdellaceae</taxon>
        <taxon>Nanobdella</taxon>
    </lineage>
</organism>